<dbReference type="STRING" id="71717.A0A4Y7T9B5"/>
<evidence type="ECO:0000313" key="4">
    <source>
        <dbReference type="Proteomes" id="UP000298030"/>
    </source>
</evidence>
<dbReference type="AlphaFoldDB" id="A0A4Y7T9B5"/>
<dbReference type="InterPro" id="IPR027417">
    <property type="entry name" value="P-loop_NTPase"/>
</dbReference>
<evidence type="ECO:0000313" key="3">
    <source>
        <dbReference type="EMBL" id="TEB30700.1"/>
    </source>
</evidence>
<comment type="caution">
    <text evidence="3">The sequence shown here is derived from an EMBL/GenBank/DDBJ whole genome shotgun (WGS) entry which is preliminary data.</text>
</comment>
<dbReference type="EMBL" id="QPFP01000022">
    <property type="protein sequence ID" value="TEB30700.1"/>
    <property type="molecule type" value="Genomic_DNA"/>
</dbReference>
<dbReference type="PANTHER" id="PTHR10039:SF14">
    <property type="entry name" value="NACHT DOMAIN-CONTAINING PROTEIN"/>
    <property type="match status" value="1"/>
</dbReference>
<protein>
    <recommendedName>
        <fullName evidence="2">Nephrocystin 3-like N-terminal domain-containing protein</fullName>
    </recommendedName>
</protein>
<dbReference type="Proteomes" id="UP000298030">
    <property type="component" value="Unassembled WGS sequence"/>
</dbReference>
<reference evidence="3 4" key="1">
    <citation type="journal article" date="2019" name="Nat. Ecol. Evol.">
        <title>Megaphylogeny resolves global patterns of mushroom evolution.</title>
        <authorList>
            <person name="Varga T."/>
            <person name="Krizsan K."/>
            <person name="Foldi C."/>
            <person name="Dima B."/>
            <person name="Sanchez-Garcia M."/>
            <person name="Sanchez-Ramirez S."/>
            <person name="Szollosi G.J."/>
            <person name="Szarkandi J.G."/>
            <person name="Papp V."/>
            <person name="Albert L."/>
            <person name="Andreopoulos W."/>
            <person name="Angelini C."/>
            <person name="Antonin V."/>
            <person name="Barry K.W."/>
            <person name="Bougher N.L."/>
            <person name="Buchanan P."/>
            <person name="Buyck B."/>
            <person name="Bense V."/>
            <person name="Catcheside P."/>
            <person name="Chovatia M."/>
            <person name="Cooper J."/>
            <person name="Damon W."/>
            <person name="Desjardin D."/>
            <person name="Finy P."/>
            <person name="Geml J."/>
            <person name="Haridas S."/>
            <person name="Hughes K."/>
            <person name="Justo A."/>
            <person name="Karasinski D."/>
            <person name="Kautmanova I."/>
            <person name="Kiss B."/>
            <person name="Kocsube S."/>
            <person name="Kotiranta H."/>
            <person name="LaButti K.M."/>
            <person name="Lechner B.E."/>
            <person name="Liimatainen K."/>
            <person name="Lipzen A."/>
            <person name="Lukacs Z."/>
            <person name="Mihaltcheva S."/>
            <person name="Morgado L.N."/>
            <person name="Niskanen T."/>
            <person name="Noordeloos M.E."/>
            <person name="Ohm R.A."/>
            <person name="Ortiz-Santana B."/>
            <person name="Ovrebo C."/>
            <person name="Racz N."/>
            <person name="Riley R."/>
            <person name="Savchenko A."/>
            <person name="Shiryaev A."/>
            <person name="Soop K."/>
            <person name="Spirin V."/>
            <person name="Szebenyi C."/>
            <person name="Tomsovsky M."/>
            <person name="Tulloss R.E."/>
            <person name="Uehling J."/>
            <person name="Grigoriev I.V."/>
            <person name="Vagvolgyi C."/>
            <person name="Papp T."/>
            <person name="Martin F.M."/>
            <person name="Miettinen O."/>
            <person name="Hibbett D.S."/>
            <person name="Nagy L.G."/>
        </authorList>
    </citation>
    <scope>NUCLEOTIDE SEQUENCE [LARGE SCALE GENOMIC DNA]</scope>
    <source>
        <strain evidence="3 4">FP101781</strain>
    </source>
</reference>
<proteinExistence type="predicted"/>
<evidence type="ECO:0000256" key="1">
    <source>
        <dbReference type="ARBA" id="ARBA00022737"/>
    </source>
</evidence>
<dbReference type="InterPro" id="IPR056884">
    <property type="entry name" value="NPHP3-like_N"/>
</dbReference>
<dbReference type="Pfam" id="PF24883">
    <property type="entry name" value="NPHP3_N"/>
    <property type="match status" value="1"/>
</dbReference>
<sequence>MGWITNVDQDDEAKKILWLTGPAGTGKTAIAGSITEMCDELDLLAGGFFFASFAASESRRSKRCLVATLAYDLILPLDDDHPFRRAVIAAILRDPSVFCRRLKDQLRVVLVKPLFNTRHQFDAATLPKVFVLDGLNEVQALNSGKLDKHGARLANETDQEEILLALLSASNDPAFPFRIVVASRPERVIRNFFSTYANHATKENFLDEKYDPDPDITLFLVPRFAEFRRRYRLPLSWPSEKDIQRLVNTASGQFIYAATVVRFLEGGSHPNPRDLLEAILSCRYQAQAVSALAPLDVLYTGIIMSSPDPLLAFRWLIVIDADHNAPASFVNQLLQDSEGQLEADYLLENLTSLIRMPPAEDHPSPYELYHKCLVSFLLYQGLSDQEMAETLESSLTFYLKRCTDVMIRKSPAVPLQEPQESDFIYRFPELDDRRNICYFTCHAPFNQQGLRALSECDVVWWVHRAILSQGTRRGERRISRWFEQVHKKMQALEK</sequence>
<name>A0A4Y7T9B5_COPMI</name>
<keyword evidence="1" id="KW-0677">Repeat</keyword>
<feature type="domain" description="Nephrocystin 3-like N-terminal" evidence="2">
    <location>
        <begin position="9"/>
        <end position="141"/>
    </location>
</feature>
<gene>
    <name evidence="3" type="ORF">FA13DRAFT_527798</name>
</gene>
<dbReference type="PANTHER" id="PTHR10039">
    <property type="entry name" value="AMELOGENIN"/>
    <property type="match status" value="1"/>
</dbReference>
<keyword evidence="4" id="KW-1185">Reference proteome</keyword>
<organism evidence="3 4">
    <name type="scientific">Coprinellus micaceus</name>
    <name type="common">Glistening ink-cap mushroom</name>
    <name type="synonym">Coprinus micaceus</name>
    <dbReference type="NCBI Taxonomy" id="71717"/>
    <lineage>
        <taxon>Eukaryota</taxon>
        <taxon>Fungi</taxon>
        <taxon>Dikarya</taxon>
        <taxon>Basidiomycota</taxon>
        <taxon>Agaricomycotina</taxon>
        <taxon>Agaricomycetes</taxon>
        <taxon>Agaricomycetidae</taxon>
        <taxon>Agaricales</taxon>
        <taxon>Agaricineae</taxon>
        <taxon>Psathyrellaceae</taxon>
        <taxon>Coprinellus</taxon>
    </lineage>
</organism>
<evidence type="ECO:0000259" key="2">
    <source>
        <dbReference type="Pfam" id="PF24883"/>
    </source>
</evidence>
<accession>A0A4Y7T9B5</accession>
<dbReference type="SUPFAM" id="SSF52540">
    <property type="entry name" value="P-loop containing nucleoside triphosphate hydrolases"/>
    <property type="match status" value="1"/>
</dbReference>